<reference evidence="4" key="1">
    <citation type="journal article" date="2023" name="Mol. Phylogenet. Evol.">
        <title>Genome-scale phylogeny and comparative genomics of the fungal order Sordariales.</title>
        <authorList>
            <person name="Hensen N."/>
            <person name="Bonometti L."/>
            <person name="Westerberg I."/>
            <person name="Brannstrom I.O."/>
            <person name="Guillou S."/>
            <person name="Cros-Aarteil S."/>
            <person name="Calhoun S."/>
            <person name="Haridas S."/>
            <person name="Kuo A."/>
            <person name="Mondo S."/>
            <person name="Pangilinan J."/>
            <person name="Riley R."/>
            <person name="LaButti K."/>
            <person name="Andreopoulos B."/>
            <person name="Lipzen A."/>
            <person name="Chen C."/>
            <person name="Yan M."/>
            <person name="Daum C."/>
            <person name="Ng V."/>
            <person name="Clum A."/>
            <person name="Steindorff A."/>
            <person name="Ohm R.A."/>
            <person name="Martin F."/>
            <person name="Silar P."/>
            <person name="Natvig D.O."/>
            <person name="Lalanne C."/>
            <person name="Gautier V."/>
            <person name="Ament-Velasquez S.L."/>
            <person name="Kruys A."/>
            <person name="Hutchinson M.I."/>
            <person name="Powell A.J."/>
            <person name="Barry K."/>
            <person name="Miller A.N."/>
            <person name="Grigoriev I.V."/>
            <person name="Debuchy R."/>
            <person name="Gladieux P."/>
            <person name="Hiltunen Thoren M."/>
            <person name="Johannesson H."/>
        </authorList>
    </citation>
    <scope>NUCLEOTIDE SEQUENCE</scope>
    <source>
        <strain evidence="4">PSN243</strain>
    </source>
</reference>
<dbReference type="Proteomes" id="UP001321760">
    <property type="component" value="Unassembled WGS sequence"/>
</dbReference>
<keyword evidence="5" id="KW-1185">Reference proteome</keyword>
<dbReference type="InterPro" id="IPR027417">
    <property type="entry name" value="P-loop_NTPase"/>
</dbReference>
<dbReference type="InterPro" id="IPR056884">
    <property type="entry name" value="NPHP3-like_N"/>
</dbReference>
<dbReference type="PROSITE" id="PS50837">
    <property type="entry name" value="NACHT"/>
    <property type="match status" value="1"/>
</dbReference>
<evidence type="ECO:0000259" key="3">
    <source>
        <dbReference type="PROSITE" id="PS50837"/>
    </source>
</evidence>
<accession>A0AAV9GCD9</accession>
<dbReference type="PANTHER" id="PTHR10039">
    <property type="entry name" value="AMELOGENIN"/>
    <property type="match status" value="1"/>
</dbReference>
<name>A0AAV9GCD9_9PEZI</name>
<comment type="caution">
    <text evidence="4">The sequence shown here is derived from an EMBL/GenBank/DDBJ whole genome shotgun (WGS) entry which is preliminary data.</text>
</comment>
<proteinExistence type="predicted"/>
<dbReference type="EMBL" id="MU865962">
    <property type="protein sequence ID" value="KAK4445749.1"/>
    <property type="molecule type" value="Genomic_DNA"/>
</dbReference>
<dbReference type="SUPFAM" id="SSF52540">
    <property type="entry name" value="P-loop containing nucleoside triphosphate hydrolases"/>
    <property type="match status" value="1"/>
</dbReference>
<evidence type="ECO:0000256" key="2">
    <source>
        <dbReference type="SAM" id="MobiDB-lite"/>
    </source>
</evidence>
<evidence type="ECO:0000256" key="1">
    <source>
        <dbReference type="ARBA" id="ARBA00022737"/>
    </source>
</evidence>
<keyword evidence="1" id="KW-0677">Repeat</keyword>
<reference evidence="4" key="2">
    <citation type="submission" date="2023-05" db="EMBL/GenBank/DDBJ databases">
        <authorList>
            <consortium name="Lawrence Berkeley National Laboratory"/>
            <person name="Steindorff A."/>
            <person name="Hensen N."/>
            <person name="Bonometti L."/>
            <person name="Westerberg I."/>
            <person name="Brannstrom I.O."/>
            <person name="Guillou S."/>
            <person name="Cros-Aarteil S."/>
            <person name="Calhoun S."/>
            <person name="Haridas S."/>
            <person name="Kuo A."/>
            <person name="Mondo S."/>
            <person name="Pangilinan J."/>
            <person name="Riley R."/>
            <person name="Labutti K."/>
            <person name="Andreopoulos B."/>
            <person name="Lipzen A."/>
            <person name="Chen C."/>
            <person name="Yanf M."/>
            <person name="Daum C."/>
            <person name="Ng V."/>
            <person name="Clum A."/>
            <person name="Ohm R."/>
            <person name="Martin F."/>
            <person name="Silar P."/>
            <person name="Natvig D."/>
            <person name="Lalanne C."/>
            <person name="Gautier V."/>
            <person name="Ament-Velasquez S.L."/>
            <person name="Kruys A."/>
            <person name="Hutchinson M.I."/>
            <person name="Powell A.J."/>
            <person name="Barry K."/>
            <person name="Miller A.N."/>
            <person name="Grigoriev I.V."/>
            <person name="Debuchy R."/>
            <person name="Gladieux P."/>
            <person name="Thoren M.H."/>
            <person name="Johannesson H."/>
        </authorList>
    </citation>
    <scope>NUCLEOTIDE SEQUENCE</scope>
    <source>
        <strain evidence="4">PSN243</strain>
    </source>
</reference>
<gene>
    <name evidence="4" type="ORF">QBC34DRAFT_471543</name>
</gene>
<dbReference type="Pfam" id="PF24883">
    <property type="entry name" value="NPHP3_N"/>
    <property type="match status" value="1"/>
</dbReference>
<feature type="domain" description="NACHT" evidence="3">
    <location>
        <begin position="282"/>
        <end position="433"/>
    </location>
</feature>
<organism evidence="4 5">
    <name type="scientific">Podospora aff. communis PSN243</name>
    <dbReference type="NCBI Taxonomy" id="3040156"/>
    <lineage>
        <taxon>Eukaryota</taxon>
        <taxon>Fungi</taxon>
        <taxon>Dikarya</taxon>
        <taxon>Ascomycota</taxon>
        <taxon>Pezizomycotina</taxon>
        <taxon>Sordariomycetes</taxon>
        <taxon>Sordariomycetidae</taxon>
        <taxon>Sordariales</taxon>
        <taxon>Podosporaceae</taxon>
        <taxon>Podospora</taxon>
    </lineage>
</organism>
<evidence type="ECO:0000313" key="4">
    <source>
        <dbReference type="EMBL" id="KAK4445749.1"/>
    </source>
</evidence>
<dbReference type="InterPro" id="IPR056693">
    <property type="entry name" value="DUF7791"/>
</dbReference>
<dbReference type="Gene3D" id="3.40.50.300">
    <property type="entry name" value="P-loop containing nucleotide triphosphate hydrolases"/>
    <property type="match status" value="1"/>
</dbReference>
<protein>
    <recommendedName>
        <fullName evidence="3">NACHT domain-containing protein</fullName>
    </recommendedName>
</protein>
<feature type="region of interest" description="Disordered" evidence="2">
    <location>
        <begin position="1012"/>
        <end position="1048"/>
    </location>
</feature>
<dbReference type="InterPro" id="IPR007111">
    <property type="entry name" value="NACHT_NTPase"/>
</dbReference>
<evidence type="ECO:0000313" key="5">
    <source>
        <dbReference type="Proteomes" id="UP001321760"/>
    </source>
</evidence>
<dbReference type="PANTHER" id="PTHR10039:SF5">
    <property type="entry name" value="NACHT DOMAIN-CONTAINING PROTEIN"/>
    <property type="match status" value="1"/>
</dbReference>
<sequence length="1048" mass="117620">MEPLTALAVAGNVLQFFQFASELLSSSRKIYSSAGGSSDENAHLGDICEKLVDFVSSLRISSSRQAPSSPSSHERAIANRADACRKDCEELLAITTKLRAKSTGGKTRRFWNSFKIALAEVSNSSEIEGLRKRIGDHQQTLLLHIGAISSDDIARLRAELGEFRCVWHGANEAKHQEILRSLKALEQHQQSTVTVQNFPARSVADDVERISEDIRNLSIDTRQYGKHGRIFASLNYVDRPLRHEIIPRAHTATFDWALSDHTDTDSGKHFGALRRWLSDDDDLFWVSGKPGCGKSTFMKYVADHPVTKSLLSSWSKDKRVVIAAHYFTIYGSPIQKSLEGLLRSLLYGILRQEPALIPKVLPEPLTDRHEQIRWTQANLEAALKRISSEDCGDKMCFFIDGLDEYSGDHQEICETLVQLSQSPSIKICVSSRPWNVFEDALGGNLQQKLYMHHLTEKDIRNYVEAALCHHPRWQILIGQSGHEPAEALISDTVFKSSGVFLWVTLVTRLLREGLTNDDSIQDLNRRLTSYPSDLDPFFRHILDSVDEFYQDKMARALLLALEAERPLEILLYSLQDLEYYDENYALCEVKTHPSLPPFNHSMPNGAMARRLNGWCKGLLERNGNRMEFLHRTVFDFLHSQDMDGFLLNKARNSRRFCSTLSLLRARVAMLKRTWFCSCPSFCTGTTDTTARGQPCFARETRKMLSAAHRADSMGGNLAMSTTVLLENLDTSLDAMAISGQIKGSLSTAKELYHHLVLEAEVANYLLTKLPSTTYFGKEAHGHLMNLDALSLVLASKSKPFLQWAVKAVVDSGYALNGPTTPGSSSNPSRWAKCIDRWALGALGSSDPSTHTHDDFALALENGIFIHLLQSGADPNTRILSGYPYGMGLEAPAWFQFLLLAVFIPRVRATRLETLHISLEENELVKGYRKTLNLMIRGITGQSFDFGLCDEPGNWFPHLSSEPEALRFAVRVFAESLDSIPGNGDYRRAVREGLEAVLSEFVRAQLQQEIEALKTKRIQGPPPGRKRGRVYGDESGSGVVRRRDKHKRR</sequence>
<dbReference type="Pfam" id="PF25053">
    <property type="entry name" value="DUF7791"/>
    <property type="match status" value="1"/>
</dbReference>
<dbReference type="AlphaFoldDB" id="A0AAV9GCD9"/>
<feature type="compositionally biased region" description="Basic residues" evidence="2">
    <location>
        <begin position="1039"/>
        <end position="1048"/>
    </location>
</feature>